<evidence type="ECO:0000313" key="1">
    <source>
        <dbReference type="EMBL" id="EWG36711.1"/>
    </source>
</evidence>
<protein>
    <submittedName>
        <fullName evidence="1">Uncharacterized protein</fullName>
    </submittedName>
</protein>
<evidence type="ECO:0000313" key="2">
    <source>
        <dbReference type="Proteomes" id="UP000009096"/>
    </source>
</evidence>
<dbReference type="Proteomes" id="UP000009096">
    <property type="component" value="Chromosome 1"/>
</dbReference>
<dbReference type="EMBL" id="DS022242">
    <property type="protein sequence ID" value="EWG36711.1"/>
    <property type="molecule type" value="Genomic_DNA"/>
</dbReference>
<dbReference type="EMBL" id="DS022242">
    <property type="protein sequence ID" value="EWG36709.1"/>
    <property type="molecule type" value="Genomic_DNA"/>
</dbReference>
<dbReference type="GeneID" id="30071577"/>
<dbReference type="RefSeq" id="XP_018742902.1">
    <property type="nucleotide sequence ID" value="XM_018903666.1"/>
</dbReference>
<reference evidence="1 2" key="1">
    <citation type="journal article" date="2010" name="Nature">
        <title>Comparative genomics reveals mobile pathogenicity chromosomes in Fusarium.</title>
        <authorList>
            <person name="Ma L.J."/>
            <person name="van der Does H.C."/>
            <person name="Borkovich K.A."/>
            <person name="Coleman J.J."/>
            <person name="Daboussi M.J."/>
            <person name="Di Pietro A."/>
            <person name="Dufresne M."/>
            <person name="Freitag M."/>
            <person name="Grabherr M."/>
            <person name="Henrissat B."/>
            <person name="Houterman P.M."/>
            <person name="Kang S."/>
            <person name="Shim W.B."/>
            <person name="Woloshuk C."/>
            <person name="Xie X."/>
            <person name="Xu J.R."/>
            <person name="Antoniw J."/>
            <person name="Baker S.E."/>
            <person name="Bluhm B.H."/>
            <person name="Breakspear A."/>
            <person name="Brown D.W."/>
            <person name="Butchko R.A."/>
            <person name="Chapman S."/>
            <person name="Coulson R."/>
            <person name="Coutinho P.M."/>
            <person name="Danchin E.G."/>
            <person name="Diener A."/>
            <person name="Gale L.R."/>
            <person name="Gardiner D.M."/>
            <person name="Goff S."/>
            <person name="Hammond-Kosack K.E."/>
            <person name="Hilburn K."/>
            <person name="Hua-Van A."/>
            <person name="Jonkers W."/>
            <person name="Kazan K."/>
            <person name="Kodira C.D."/>
            <person name="Koehrsen M."/>
            <person name="Kumar L."/>
            <person name="Lee Y.H."/>
            <person name="Li L."/>
            <person name="Manners J.M."/>
            <person name="Miranda-Saavedra D."/>
            <person name="Mukherjee M."/>
            <person name="Park G."/>
            <person name="Park J."/>
            <person name="Park S.Y."/>
            <person name="Proctor R.H."/>
            <person name="Regev A."/>
            <person name="Ruiz-Roldan M.C."/>
            <person name="Sain D."/>
            <person name="Sakthikumar S."/>
            <person name="Sykes S."/>
            <person name="Schwartz D.C."/>
            <person name="Turgeon B.G."/>
            <person name="Wapinski I."/>
            <person name="Yoder O."/>
            <person name="Young S."/>
            <person name="Zeng Q."/>
            <person name="Zhou S."/>
            <person name="Galagan J."/>
            <person name="Cuomo C.A."/>
            <person name="Kistler H.C."/>
            <person name="Rep M."/>
        </authorList>
    </citation>
    <scope>NUCLEOTIDE SEQUENCE [LARGE SCALE GENOMIC DNA]</scope>
    <source>
        <strain evidence="1">7600</strain>
        <strain evidence="2">M3125 / FGSC 7600</strain>
    </source>
</reference>
<accession>W7LDR1</accession>
<dbReference type="VEuPathDB" id="FungiDB:FVEG_14701"/>
<dbReference type="RefSeq" id="XP_018742901.1">
    <property type="nucleotide sequence ID" value="XM_018903665.1"/>
</dbReference>
<dbReference type="KEGG" id="fvr:FVEG_14701"/>
<dbReference type="RefSeq" id="XP_018742900.1">
    <property type="nucleotide sequence ID" value="XM_018903664.1"/>
</dbReference>
<gene>
    <name evidence="1" type="ORF">FVEG_14701</name>
</gene>
<sequence length="134" mass="15232">MHGTEACEQHMIVRSGKRPFEVDQIDLQNVKTGSTRAHSHEITSRITNHDNHRIKMWIAQQKGPLGSVKLHSCIKPQTRSSRGTALPAYYLAKCENVRVVVLNHVQVRPVKRSFVDNGTATENYYHSFLIVNKS</sequence>
<name>W7LDR1_GIBM7</name>
<keyword evidence="2" id="KW-1185">Reference proteome</keyword>
<dbReference type="EMBL" id="DS022242">
    <property type="protein sequence ID" value="EWG36708.1"/>
    <property type="molecule type" value="Genomic_DNA"/>
</dbReference>
<reference evidence="1" key="2">
    <citation type="submission" date="2013-11" db="EMBL/GenBank/DDBJ databases">
        <authorList>
            <consortium name="The Broad Institute Genome Sequencing Platform"/>
            <person name="Ma L.-J."/>
            <person name="Corby-Kistler H."/>
            <person name="Broz K."/>
            <person name="Gale L.R."/>
            <person name="Jonkers W."/>
            <person name="O'Donnell K."/>
            <person name="Ploetz R."/>
            <person name="Steinberg C."/>
            <person name="Schwartz D.C."/>
            <person name="VanEtten H."/>
            <person name="Zhou S."/>
            <person name="Young S.K."/>
            <person name="Zeng Q."/>
            <person name="Gargeya S."/>
            <person name="Fitzgerald M."/>
            <person name="Abouelleil A."/>
            <person name="Alvarado L."/>
            <person name="Chapman S.B."/>
            <person name="Gainer-Dewar J."/>
            <person name="Goldberg J."/>
            <person name="Griggs A."/>
            <person name="Gujja S."/>
            <person name="Hansen M."/>
            <person name="Howarth C."/>
            <person name="Imamovic A."/>
            <person name="Ireland A."/>
            <person name="Larimer J."/>
            <person name="McCowan C."/>
            <person name="Murphy C."/>
            <person name="Pearson M."/>
            <person name="Poon T.W."/>
            <person name="Priest M."/>
            <person name="Roberts A."/>
            <person name="Saif S."/>
            <person name="Shea T."/>
            <person name="Sykes S."/>
            <person name="Wortman J."/>
            <person name="Nusbaum C."/>
            <person name="Birren B."/>
        </authorList>
    </citation>
    <scope>NUCLEOTIDE SEQUENCE</scope>
    <source>
        <strain evidence="1">7600</strain>
    </source>
</reference>
<dbReference type="RefSeq" id="XP_018742899.1">
    <property type="nucleotide sequence ID" value="XM_018903663.1"/>
</dbReference>
<dbReference type="AlphaFoldDB" id="W7LDR1"/>
<proteinExistence type="predicted"/>
<dbReference type="EMBL" id="DS022242">
    <property type="protein sequence ID" value="EWG36710.1"/>
    <property type="molecule type" value="Genomic_DNA"/>
</dbReference>
<organism evidence="1 2">
    <name type="scientific">Gibberella moniliformis (strain M3125 / FGSC 7600)</name>
    <name type="common">Maize ear and stalk rot fungus</name>
    <name type="synonym">Fusarium verticillioides</name>
    <dbReference type="NCBI Taxonomy" id="334819"/>
    <lineage>
        <taxon>Eukaryota</taxon>
        <taxon>Fungi</taxon>
        <taxon>Dikarya</taxon>
        <taxon>Ascomycota</taxon>
        <taxon>Pezizomycotina</taxon>
        <taxon>Sordariomycetes</taxon>
        <taxon>Hypocreomycetidae</taxon>
        <taxon>Hypocreales</taxon>
        <taxon>Nectriaceae</taxon>
        <taxon>Fusarium</taxon>
        <taxon>Fusarium fujikuroi species complex</taxon>
    </lineage>
</organism>